<gene>
    <name evidence="1" type="ORF">ABW16_01930</name>
</gene>
<reference evidence="1 2" key="1">
    <citation type="submission" date="2015-05" db="EMBL/GenBank/DDBJ databases">
        <title>Genome sequence of Mycobacterium heraklionense Davo strain.</title>
        <authorList>
            <person name="Greninger A.L."/>
            <person name="Cunningham G."/>
            <person name="Miller S."/>
        </authorList>
    </citation>
    <scope>NUCLEOTIDE SEQUENCE [LARGE SCALE GENOMIC DNA]</scope>
    <source>
        <strain evidence="1 2">Davo</strain>
    </source>
</reference>
<accession>A0ABR5FKP3</accession>
<keyword evidence="2" id="KW-1185">Reference proteome</keyword>
<organism evidence="1 2">
    <name type="scientific">Mycolicibacter heraklionensis</name>
    <dbReference type="NCBI Taxonomy" id="512402"/>
    <lineage>
        <taxon>Bacteria</taxon>
        <taxon>Bacillati</taxon>
        <taxon>Actinomycetota</taxon>
        <taxon>Actinomycetes</taxon>
        <taxon>Mycobacteriales</taxon>
        <taxon>Mycobacteriaceae</taxon>
        <taxon>Mycolicibacter</taxon>
    </lineage>
</organism>
<dbReference type="Proteomes" id="UP000036464">
    <property type="component" value="Unassembled WGS sequence"/>
</dbReference>
<dbReference type="EMBL" id="LDPO01000001">
    <property type="protein sequence ID" value="KLO31609.1"/>
    <property type="molecule type" value="Genomic_DNA"/>
</dbReference>
<name>A0ABR5FKP3_9MYCO</name>
<evidence type="ECO:0008006" key="3">
    <source>
        <dbReference type="Google" id="ProtNLM"/>
    </source>
</evidence>
<proteinExistence type="predicted"/>
<evidence type="ECO:0000313" key="1">
    <source>
        <dbReference type="EMBL" id="KLO31609.1"/>
    </source>
</evidence>
<comment type="caution">
    <text evidence="1">The sequence shown here is derived from an EMBL/GenBank/DDBJ whole genome shotgun (WGS) entry which is preliminary data.</text>
</comment>
<evidence type="ECO:0000313" key="2">
    <source>
        <dbReference type="Proteomes" id="UP000036464"/>
    </source>
</evidence>
<sequence length="59" mass="6026">MPPPPHTKLIEKIALAVTGAAALLILSYALSGLIARADTAAEQPGRATCSTVDVRELAA</sequence>
<protein>
    <recommendedName>
        <fullName evidence="3">DUF2613 domain-containing protein</fullName>
    </recommendedName>
</protein>